<feature type="chain" id="PRO_5011540943" evidence="9">
    <location>
        <begin position="22"/>
        <end position="1026"/>
    </location>
</feature>
<dbReference type="RefSeq" id="WP_245704486.1">
    <property type="nucleotide sequence ID" value="NZ_FNHH01000010.1"/>
</dbReference>
<dbReference type="InterPro" id="IPR037066">
    <property type="entry name" value="Plug_dom_sf"/>
</dbReference>
<dbReference type="Pfam" id="PF13715">
    <property type="entry name" value="CarbopepD_reg_2"/>
    <property type="match status" value="1"/>
</dbReference>
<keyword evidence="5 7" id="KW-0472">Membrane</keyword>
<evidence type="ECO:0000313" key="12">
    <source>
        <dbReference type="Proteomes" id="UP000199226"/>
    </source>
</evidence>
<evidence type="ECO:0000256" key="9">
    <source>
        <dbReference type="SAM" id="SignalP"/>
    </source>
</evidence>
<dbReference type="InterPro" id="IPR023997">
    <property type="entry name" value="TonB-dep_OMP_SusC/RagA_CS"/>
</dbReference>
<comment type="subcellular location">
    <subcellularLocation>
        <location evidence="1 7">Cell outer membrane</location>
        <topology evidence="1 7">Multi-pass membrane protein</topology>
    </subcellularLocation>
</comment>
<evidence type="ECO:0000259" key="10">
    <source>
        <dbReference type="Pfam" id="PF07715"/>
    </source>
</evidence>
<dbReference type="Gene3D" id="2.170.130.10">
    <property type="entry name" value="TonB-dependent receptor, plug domain"/>
    <property type="match status" value="1"/>
</dbReference>
<dbReference type="NCBIfam" id="TIGR04056">
    <property type="entry name" value="OMP_RagA_SusC"/>
    <property type="match status" value="1"/>
</dbReference>
<comment type="similarity">
    <text evidence="7">Belongs to the TonB-dependent receptor family.</text>
</comment>
<keyword evidence="4 7" id="KW-0812">Transmembrane</keyword>
<dbReference type="Proteomes" id="UP000199226">
    <property type="component" value="Unassembled WGS sequence"/>
</dbReference>
<keyword evidence="3 7" id="KW-1134">Transmembrane beta strand</keyword>
<evidence type="ECO:0000256" key="6">
    <source>
        <dbReference type="ARBA" id="ARBA00023237"/>
    </source>
</evidence>
<evidence type="ECO:0000313" key="11">
    <source>
        <dbReference type="EMBL" id="SDM34508.1"/>
    </source>
</evidence>
<dbReference type="InterPro" id="IPR008969">
    <property type="entry name" value="CarboxyPept-like_regulatory"/>
</dbReference>
<keyword evidence="6 7" id="KW-0998">Cell outer membrane</keyword>
<feature type="domain" description="TonB-dependent receptor plug" evidence="10">
    <location>
        <begin position="119"/>
        <end position="238"/>
    </location>
</feature>
<evidence type="ECO:0000256" key="3">
    <source>
        <dbReference type="ARBA" id="ARBA00022452"/>
    </source>
</evidence>
<dbReference type="InterPro" id="IPR012910">
    <property type="entry name" value="Plug_dom"/>
</dbReference>
<dbReference type="EMBL" id="FNHH01000010">
    <property type="protein sequence ID" value="SDM34508.1"/>
    <property type="molecule type" value="Genomic_DNA"/>
</dbReference>
<feature type="signal peptide" evidence="9">
    <location>
        <begin position="1"/>
        <end position="21"/>
    </location>
</feature>
<dbReference type="Gene3D" id="2.40.170.20">
    <property type="entry name" value="TonB-dependent receptor, beta-barrel domain"/>
    <property type="match status" value="1"/>
</dbReference>
<keyword evidence="2 7" id="KW-0813">Transport</keyword>
<evidence type="ECO:0000256" key="8">
    <source>
        <dbReference type="SAM" id="MobiDB-lite"/>
    </source>
</evidence>
<organism evidence="11 12">
    <name type="scientific">Daejeonella rubra</name>
    <dbReference type="NCBI Taxonomy" id="990371"/>
    <lineage>
        <taxon>Bacteria</taxon>
        <taxon>Pseudomonadati</taxon>
        <taxon>Bacteroidota</taxon>
        <taxon>Sphingobacteriia</taxon>
        <taxon>Sphingobacteriales</taxon>
        <taxon>Sphingobacteriaceae</taxon>
        <taxon>Daejeonella</taxon>
    </lineage>
</organism>
<dbReference type="Gene3D" id="2.60.40.1120">
    <property type="entry name" value="Carboxypeptidase-like, regulatory domain"/>
    <property type="match status" value="1"/>
</dbReference>
<dbReference type="SUPFAM" id="SSF49464">
    <property type="entry name" value="Carboxypeptidase regulatory domain-like"/>
    <property type="match status" value="1"/>
</dbReference>
<proteinExistence type="inferred from homology"/>
<evidence type="ECO:0000256" key="7">
    <source>
        <dbReference type="PROSITE-ProRule" id="PRU01360"/>
    </source>
</evidence>
<reference evidence="12" key="1">
    <citation type="submission" date="2016-10" db="EMBL/GenBank/DDBJ databases">
        <authorList>
            <person name="Varghese N."/>
            <person name="Submissions S."/>
        </authorList>
    </citation>
    <scope>NUCLEOTIDE SEQUENCE [LARGE SCALE GENOMIC DNA]</scope>
    <source>
        <strain evidence="12">DSM 24536</strain>
    </source>
</reference>
<dbReference type="STRING" id="990371.SAMN05421813_11045"/>
<protein>
    <submittedName>
        <fullName evidence="11">TonB-linked outer membrane protein, SusC/RagA family</fullName>
    </submittedName>
</protein>
<dbReference type="InterPro" id="IPR036942">
    <property type="entry name" value="Beta-barrel_TonB_sf"/>
</dbReference>
<dbReference type="PROSITE" id="PS52016">
    <property type="entry name" value="TONB_DEPENDENT_REC_3"/>
    <property type="match status" value="1"/>
</dbReference>
<name>A0A1G9SG97_9SPHI</name>
<dbReference type="AlphaFoldDB" id="A0A1G9SG97"/>
<evidence type="ECO:0000256" key="2">
    <source>
        <dbReference type="ARBA" id="ARBA00022448"/>
    </source>
</evidence>
<dbReference type="InterPro" id="IPR039426">
    <property type="entry name" value="TonB-dep_rcpt-like"/>
</dbReference>
<feature type="region of interest" description="Disordered" evidence="8">
    <location>
        <begin position="190"/>
        <end position="213"/>
    </location>
</feature>
<evidence type="ECO:0000256" key="5">
    <source>
        <dbReference type="ARBA" id="ARBA00023136"/>
    </source>
</evidence>
<dbReference type="NCBIfam" id="TIGR04057">
    <property type="entry name" value="SusC_RagA_signa"/>
    <property type="match status" value="1"/>
</dbReference>
<evidence type="ECO:0000256" key="1">
    <source>
        <dbReference type="ARBA" id="ARBA00004571"/>
    </source>
</evidence>
<gene>
    <name evidence="11" type="ORF">SAMN05421813_11045</name>
</gene>
<dbReference type="InterPro" id="IPR023996">
    <property type="entry name" value="TonB-dep_OMP_SusC/RagA"/>
</dbReference>
<dbReference type="Pfam" id="PF07715">
    <property type="entry name" value="Plug"/>
    <property type="match status" value="1"/>
</dbReference>
<sequence length="1026" mass="110667">MMRKIYKLVVLLLLCQTYVFAQNISVTGKVTDSDNLPLPAVSIKVSGSTQGTSTDANGSFTISVPSNASLVFSYIGFATQTVSVQGRTTLNVRLESDAKQLEGVIVTALGITKDQKVLSYATQKVNTDNFQKARELNIGKSLIGRVAGLDVAGTSSGLGGSTRVVLRGDRSITGNNQALIVIDGVPMDNSNYSPGTGNGGRDGGDGLSSVNPDNIESMTVLRGASATALYGSRAANGALLISTKKGSAQRGSGVSFNSSSQLESMMELYNFQNEYGQGAGGIYNRAQEGSWGPKMTGQSVALWGNDPADAGKVYNMTPQPNNYKDFYSVGNQLSNTLAFSGGTEKAQTYFAYTRVDATGIIDNNKLKRNNLNLRLTGKVSPKLSYDSKVTYLKQDIDNRQYTGEAYQNNQRHILRIPRNISLEQAKKYDYIDPSSGKLRQNYWNPGSNGGENPFWTKNRVISNDIRDRVMGFGSLTYQVTPALSLMARAGLDKTIDAFEGKWYNDTYTIADFGNYQTENRDVTETNFDLIGIFKKNILEELTVDATFGASLQHLDRTFQSTNAGGLNRDNLFIPSNGRGPTDSRSFVQTEKQGVFATADFTYKNAITISGSVRNDWSSTLPKANQSYLFGSGGFSAILSNIFTLPSAVSFAKLRGSYATTGNDAAPYLTAQFYNFAAGGAAGFISRDGTKPFPTLKPELTTALEIGLEAKFLNDRIGFDLGYYTSDSKNQLFRVSLPPASGWSSEYVNAGLVNNKGVELTMNGSPIAKGDFRWNIDLNFAKNINKLVELSPTLKTLALTNDFMVFQRAVEGESLGQMYSRGYQRDASGRVIVGTNGLPLITPGTTVSIGNSRPDWTGGITNTFNYKNFSLSALITARVGGNVTSFTNAIIYSDGQVEETLAGRSSYIFPGVTAAGAANTVATTAESYWKFVGGRNTPVGEVWSYSATNVRLREASLSYALPKNIFKKAPFQAGSVSLVGRNLFFIVNKAKGFDPESSAGASNTAVGQEGFSLPTTRQIGLNLNLSF</sequence>
<keyword evidence="9" id="KW-0732">Signal</keyword>
<accession>A0A1G9SG97</accession>
<keyword evidence="12" id="KW-1185">Reference proteome</keyword>
<dbReference type="SUPFAM" id="SSF56935">
    <property type="entry name" value="Porins"/>
    <property type="match status" value="1"/>
</dbReference>
<dbReference type="GO" id="GO:0009279">
    <property type="term" value="C:cell outer membrane"/>
    <property type="evidence" value="ECO:0007669"/>
    <property type="project" value="UniProtKB-SubCell"/>
</dbReference>
<evidence type="ECO:0000256" key="4">
    <source>
        <dbReference type="ARBA" id="ARBA00022692"/>
    </source>
</evidence>